<proteinExistence type="predicted"/>
<comment type="caution">
    <text evidence="2">The sequence shown here is derived from an EMBL/GenBank/DDBJ whole genome shotgun (WGS) entry which is preliminary data.</text>
</comment>
<gene>
    <name evidence="2" type="ORF">IWW36_003650</name>
</gene>
<dbReference type="EMBL" id="JANBUW010000254">
    <property type="protein sequence ID" value="KAJ2847828.1"/>
    <property type="molecule type" value="Genomic_DNA"/>
</dbReference>
<reference evidence="2" key="1">
    <citation type="submission" date="2022-07" db="EMBL/GenBank/DDBJ databases">
        <title>Phylogenomic reconstructions and comparative analyses of Kickxellomycotina fungi.</title>
        <authorList>
            <person name="Reynolds N.K."/>
            <person name="Stajich J.E."/>
            <person name="Barry K."/>
            <person name="Grigoriev I.V."/>
            <person name="Crous P."/>
            <person name="Smith M.E."/>
        </authorList>
    </citation>
    <scope>NUCLEOTIDE SEQUENCE</scope>
    <source>
        <strain evidence="2">NRRL 1566</strain>
    </source>
</reference>
<dbReference type="AlphaFoldDB" id="A0A9W8IB72"/>
<feature type="transmembrane region" description="Helical" evidence="1">
    <location>
        <begin position="171"/>
        <end position="192"/>
    </location>
</feature>
<keyword evidence="1" id="KW-0812">Transmembrane</keyword>
<evidence type="ECO:0000256" key="1">
    <source>
        <dbReference type="SAM" id="Phobius"/>
    </source>
</evidence>
<dbReference type="OrthoDB" id="5557397at2759"/>
<name>A0A9W8IB72_9FUNG</name>
<feature type="transmembrane region" description="Helical" evidence="1">
    <location>
        <begin position="204"/>
        <end position="222"/>
    </location>
</feature>
<dbReference type="Proteomes" id="UP001139887">
    <property type="component" value="Unassembled WGS sequence"/>
</dbReference>
<feature type="transmembrane region" description="Helical" evidence="1">
    <location>
        <begin position="62"/>
        <end position="80"/>
    </location>
</feature>
<keyword evidence="3" id="KW-1185">Reference proteome</keyword>
<sequence length="340" mass="36213">MSEFALAFADNGTYFLQVHGDMESDTPYLQYVPSRNVAYGVGGVFAALILATLTMQILARSYAFGIAVLASSCLMISQFLRGSLQQHYGWLAMYQAQLVLNTGGANLLLAMGMLLLARWVEYLEGGRQRRSAFAVLLAGLGAAAAVGAVGLQSVGVPMAFNGSLRHTGHLLMISSAATTLGCGGIGLLVAAWKSATTVVQPMAAEALGLVLPFALQTVWASFSLAQAKLPLDNVANRSEVAFYLLNVLPLGLVLVLWTLINAPRLFSFTKGAVPRSRASRRWSGRAASHYEYPSLPADHDYSYPLRLPAHKQGGGGGFPSASDEKLAAQDKVQNAILKYA</sequence>
<accession>A0A9W8IB72</accession>
<feature type="transmembrane region" description="Helical" evidence="1">
    <location>
        <begin position="37"/>
        <end position="55"/>
    </location>
</feature>
<feature type="transmembrane region" description="Helical" evidence="1">
    <location>
        <begin position="242"/>
        <end position="260"/>
    </location>
</feature>
<keyword evidence="1" id="KW-0472">Membrane</keyword>
<feature type="transmembrane region" description="Helical" evidence="1">
    <location>
        <begin position="132"/>
        <end position="151"/>
    </location>
</feature>
<evidence type="ECO:0000313" key="3">
    <source>
        <dbReference type="Proteomes" id="UP001139887"/>
    </source>
</evidence>
<protein>
    <submittedName>
        <fullName evidence="2">Uncharacterized protein</fullName>
    </submittedName>
</protein>
<keyword evidence="1" id="KW-1133">Transmembrane helix</keyword>
<feature type="transmembrane region" description="Helical" evidence="1">
    <location>
        <begin position="100"/>
        <end position="120"/>
    </location>
</feature>
<evidence type="ECO:0000313" key="2">
    <source>
        <dbReference type="EMBL" id="KAJ2847828.1"/>
    </source>
</evidence>
<organism evidence="2 3">
    <name type="scientific">Coemansia brasiliensis</name>
    <dbReference type="NCBI Taxonomy" id="2650707"/>
    <lineage>
        <taxon>Eukaryota</taxon>
        <taxon>Fungi</taxon>
        <taxon>Fungi incertae sedis</taxon>
        <taxon>Zoopagomycota</taxon>
        <taxon>Kickxellomycotina</taxon>
        <taxon>Kickxellomycetes</taxon>
        <taxon>Kickxellales</taxon>
        <taxon>Kickxellaceae</taxon>
        <taxon>Coemansia</taxon>
    </lineage>
</organism>